<dbReference type="Proteomes" id="UP000583944">
    <property type="component" value="Unassembled WGS sequence"/>
</dbReference>
<proteinExistence type="predicted"/>
<sequence>MLDRLPRLGHRTERWLHNYLQGRYVRVCTREQHSRKQLASAGVPQGSVPGPQLFLHCVNDLLRRLENIYSASALMYADDLTLVASGAGIHACAAAMQPALSPITTWAAEHSLKINVGKSEAALFHIYSHTRSEEEMVDLRLGNGNLRIQSRPVRLLDTTVEQLLNFLTHASTASKQTMPHRYQLRLVAQTGASHHTMQSFSIGYVHGVSLYYGESILPCLAHTYLHNTEVLYRDSCTTSLGISAPTEDTSVCLKANLLTLRNILWLCETTQHERHARFHNHEDLSSLIHSEPVPLSMHRKAATSIPLSKDAVINGLERVCGTIGIPHNHNHAPPITQHRIIPCDTVSCNNVEFYQPIFANDASEDVKRTAFKSLYSSLGDYDFELWSDGSSSLAELASGSAAPLYGSTKKNDLPVEDHRAAAGRLACS</sequence>
<comment type="caution">
    <text evidence="2">The sequence shown here is derived from an EMBL/GenBank/DDBJ whole genome shotgun (WGS) entry which is preliminary data.</text>
</comment>
<name>A0A7J6XH93_TRYCR</name>
<feature type="domain" description="Reverse transcriptase" evidence="1">
    <location>
        <begin position="1"/>
        <end position="141"/>
    </location>
</feature>
<dbReference type="InterPro" id="IPR000477">
    <property type="entry name" value="RT_dom"/>
</dbReference>
<dbReference type="Pfam" id="PF00078">
    <property type="entry name" value="RVT_1"/>
    <property type="match status" value="1"/>
</dbReference>
<evidence type="ECO:0000313" key="2">
    <source>
        <dbReference type="EMBL" id="KAF5213837.1"/>
    </source>
</evidence>
<dbReference type="VEuPathDB" id="TriTrypDB:ECC02_013620"/>
<dbReference type="PROSITE" id="PS50878">
    <property type="entry name" value="RT_POL"/>
    <property type="match status" value="1"/>
</dbReference>
<dbReference type="PANTHER" id="PTHR33332">
    <property type="entry name" value="REVERSE TRANSCRIPTASE DOMAIN-CONTAINING PROTEIN"/>
    <property type="match status" value="1"/>
</dbReference>
<dbReference type="AlphaFoldDB" id="A0A7J6XH93"/>
<reference evidence="2 3" key="1">
    <citation type="journal article" date="2019" name="Genome Biol. Evol.">
        <title>Nanopore Sequencing Significantly Improves Genome Assembly of the Protozoan Parasite Trypanosoma cruzi.</title>
        <authorList>
            <person name="Diaz-Viraque F."/>
            <person name="Pita S."/>
            <person name="Greif G."/>
            <person name="de Souza R.C.M."/>
            <person name="Iraola G."/>
            <person name="Robello C."/>
        </authorList>
    </citation>
    <scope>NUCLEOTIDE SEQUENCE [LARGE SCALE GENOMIC DNA]</scope>
    <source>
        <strain evidence="2 3">Berenice</strain>
    </source>
</reference>
<accession>A0A7J6XH93</accession>
<evidence type="ECO:0000313" key="3">
    <source>
        <dbReference type="Proteomes" id="UP000583944"/>
    </source>
</evidence>
<dbReference type="EMBL" id="JABDHM010000721">
    <property type="protein sequence ID" value="KAF5213837.1"/>
    <property type="molecule type" value="Genomic_DNA"/>
</dbReference>
<gene>
    <name evidence="2" type="ORF">ECC02_013620</name>
</gene>
<protein>
    <recommendedName>
        <fullName evidence="1">Reverse transcriptase domain-containing protein</fullName>
    </recommendedName>
</protein>
<evidence type="ECO:0000259" key="1">
    <source>
        <dbReference type="PROSITE" id="PS50878"/>
    </source>
</evidence>
<organism evidence="2 3">
    <name type="scientific">Trypanosoma cruzi</name>
    <dbReference type="NCBI Taxonomy" id="5693"/>
    <lineage>
        <taxon>Eukaryota</taxon>
        <taxon>Discoba</taxon>
        <taxon>Euglenozoa</taxon>
        <taxon>Kinetoplastea</taxon>
        <taxon>Metakinetoplastina</taxon>
        <taxon>Trypanosomatida</taxon>
        <taxon>Trypanosomatidae</taxon>
        <taxon>Trypanosoma</taxon>
        <taxon>Schizotrypanum</taxon>
    </lineage>
</organism>